<protein>
    <submittedName>
        <fullName evidence="1">Uncharacterized protein</fullName>
    </submittedName>
</protein>
<gene>
    <name evidence="1" type="ORF">FHQ09_06570</name>
</gene>
<name>A0A5C4X2W0_9MICO</name>
<proteinExistence type="predicted"/>
<comment type="caution">
    <text evidence="1">The sequence shown here is derived from an EMBL/GenBank/DDBJ whole genome shotgun (WGS) entry which is preliminary data.</text>
</comment>
<dbReference type="Proteomes" id="UP000314223">
    <property type="component" value="Unassembled WGS sequence"/>
</dbReference>
<accession>A0A5C4X2W0</accession>
<dbReference type="EMBL" id="VDMQ01000003">
    <property type="protein sequence ID" value="TNM55898.1"/>
    <property type="molecule type" value="Genomic_DNA"/>
</dbReference>
<organism evidence="1 2">
    <name type="scientific">Brevibacterium sediminis</name>
    <dbReference type="NCBI Taxonomy" id="1857024"/>
    <lineage>
        <taxon>Bacteria</taxon>
        <taxon>Bacillati</taxon>
        <taxon>Actinomycetota</taxon>
        <taxon>Actinomycetes</taxon>
        <taxon>Micrococcales</taxon>
        <taxon>Brevibacteriaceae</taxon>
        <taxon>Brevibacterium</taxon>
    </lineage>
</organism>
<dbReference type="RefSeq" id="WP_139468037.1">
    <property type="nucleotide sequence ID" value="NZ_VDMQ01000003.1"/>
</dbReference>
<evidence type="ECO:0000313" key="2">
    <source>
        <dbReference type="Proteomes" id="UP000314223"/>
    </source>
</evidence>
<reference evidence="1 2" key="1">
    <citation type="submission" date="2019-06" db="EMBL/GenBank/DDBJ databases">
        <authorList>
            <person name="Mardanova A.M."/>
            <person name="Pudova D.S."/>
            <person name="Shagimardanova E.I."/>
            <person name="Gogoleva N.E."/>
            <person name="Lutfullin M.T."/>
            <person name="Hadieva G.F."/>
            <person name="Sharipova M.R."/>
        </authorList>
    </citation>
    <scope>NUCLEOTIDE SEQUENCE [LARGE SCALE GENOMIC DNA]</scope>
    <source>
        <strain evidence="1 2">MG-1</strain>
    </source>
</reference>
<evidence type="ECO:0000313" key="1">
    <source>
        <dbReference type="EMBL" id="TNM55898.1"/>
    </source>
</evidence>
<dbReference type="AlphaFoldDB" id="A0A5C4X2W0"/>
<sequence>MSFKVSDVMDDLQYLIRNTVNRTEVLLAVGMGHRTFKRIMGGKPGDTVQPRTAEAVFRAADEMRLEQDAPVGRVPVKVVMAYVDSPEGRAFISECRGVAA</sequence>